<keyword evidence="1" id="KW-0812">Transmembrane</keyword>
<dbReference type="AlphaFoldDB" id="A0A2P8CH68"/>
<organism evidence="2 3">
    <name type="scientific">Prolixibacter denitrificans</name>
    <dbReference type="NCBI Taxonomy" id="1541063"/>
    <lineage>
        <taxon>Bacteria</taxon>
        <taxon>Pseudomonadati</taxon>
        <taxon>Bacteroidota</taxon>
        <taxon>Bacteroidia</taxon>
        <taxon>Marinilabiliales</taxon>
        <taxon>Prolixibacteraceae</taxon>
        <taxon>Prolixibacter</taxon>
    </lineage>
</organism>
<dbReference type="InterPro" id="IPR011138">
    <property type="entry name" value="Cytochrome_b-558"/>
</dbReference>
<dbReference type="Proteomes" id="UP000240621">
    <property type="component" value="Unassembled WGS sequence"/>
</dbReference>
<dbReference type="OrthoDB" id="9802842at2"/>
<dbReference type="GO" id="GO:0016020">
    <property type="term" value="C:membrane"/>
    <property type="evidence" value="ECO:0007669"/>
    <property type="project" value="InterPro"/>
</dbReference>
<keyword evidence="1" id="KW-0472">Membrane</keyword>
<keyword evidence="1" id="KW-1133">Transmembrane helix</keyword>
<sequence>MSSFMKASIGRKFFMSLTGLFLIIFLFVHLTLNLLLTFDDSGVLFNEAAHFMATNPIIKIMEPILALGFIIHIIWSGWITLENMKARPKGYQAGDNLLKWYAPAKNMFILGGMVLIFLIIHLFNFYVKMRFTGDPLLNQPGPGLEDGVHNSYALVANLFIHYPVYDIIYILGGILVGLHISHGFWSAFQTIGLNNSKWMIRLKFLAHLVAFLIGAGFAYIPLYFLIKF</sequence>
<feature type="transmembrane region" description="Helical" evidence="1">
    <location>
        <begin position="167"/>
        <end position="192"/>
    </location>
</feature>
<name>A0A2P8CH68_9BACT</name>
<feature type="transmembrane region" description="Helical" evidence="1">
    <location>
        <begin position="107"/>
        <end position="127"/>
    </location>
</feature>
<evidence type="ECO:0000256" key="1">
    <source>
        <dbReference type="SAM" id="Phobius"/>
    </source>
</evidence>
<dbReference type="CDD" id="cd03498">
    <property type="entry name" value="SQR_TypeB_2_TM"/>
    <property type="match status" value="1"/>
</dbReference>
<reference evidence="2 3" key="1">
    <citation type="submission" date="2018-03" db="EMBL/GenBank/DDBJ databases">
        <title>Genomic Encyclopedia of Archaeal and Bacterial Type Strains, Phase II (KMG-II): from individual species to whole genera.</title>
        <authorList>
            <person name="Goeker M."/>
        </authorList>
    </citation>
    <scope>NUCLEOTIDE SEQUENCE [LARGE SCALE GENOMIC DNA]</scope>
    <source>
        <strain evidence="2 3">DSM 27267</strain>
    </source>
</reference>
<dbReference type="EMBL" id="PYGC01000002">
    <property type="protein sequence ID" value="PSK84335.1"/>
    <property type="molecule type" value="Genomic_DNA"/>
</dbReference>
<dbReference type="SUPFAM" id="SSF81343">
    <property type="entry name" value="Fumarate reductase respiratory complex transmembrane subunits"/>
    <property type="match status" value="1"/>
</dbReference>
<evidence type="ECO:0000313" key="2">
    <source>
        <dbReference type="EMBL" id="PSK84335.1"/>
    </source>
</evidence>
<dbReference type="NCBIfam" id="TIGR02046">
    <property type="entry name" value="sdhC_b558_fam"/>
    <property type="match status" value="1"/>
</dbReference>
<comment type="caution">
    <text evidence="2">The sequence shown here is derived from an EMBL/GenBank/DDBJ whole genome shotgun (WGS) entry which is preliminary data.</text>
</comment>
<feature type="transmembrane region" description="Helical" evidence="1">
    <location>
        <begin position="57"/>
        <end position="81"/>
    </location>
</feature>
<dbReference type="Gene3D" id="1.20.1300.10">
    <property type="entry name" value="Fumarate reductase/succinate dehydrogenase, transmembrane subunit"/>
    <property type="match status" value="1"/>
</dbReference>
<evidence type="ECO:0000313" key="3">
    <source>
        <dbReference type="Proteomes" id="UP000240621"/>
    </source>
</evidence>
<feature type="transmembrane region" description="Helical" evidence="1">
    <location>
        <begin position="204"/>
        <end position="226"/>
    </location>
</feature>
<proteinExistence type="predicted"/>
<accession>A0A2P8CH68</accession>
<gene>
    <name evidence="2" type="ORF">CLV93_102121</name>
</gene>
<dbReference type="RefSeq" id="WP_106540940.1">
    <property type="nucleotide sequence ID" value="NZ_BLAU01000001.1"/>
</dbReference>
<protein>
    <submittedName>
        <fullName evidence="2">Succinate dehydrogenase / fumarate reductase cytochrome b subunit</fullName>
    </submittedName>
</protein>
<dbReference type="InterPro" id="IPR034804">
    <property type="entry name" value="SQR/QFR_C/D"/>
</dbReference>